<feature type="transmembrane region" description="Helical" evidence="2">
    <location>
        <begin position="6"/>
        <end position="30"/>
    </location>
</feature>
<accession>A0ABP4GAX2</accession>
<keyword evidence="2" id="KW-0472">Membrane</keyword>
<evidence type="ECO:0000256" key="2">
    <source>
        <dbReference type="SAM" id="Phobius"/>
    </source>
</evidence>
<dbReference type="EMBL" id="BAAAKW010000032">
    <property type="protein sequence ID" value="GAA1219479.1"/>
    <property type="molecule type" value="Genomic_DNA"/>
</dbReference>
<gene>
    <name evidence="3" type="ORF">GCM10009655_18710</name>
</gene>
<comment type="caution">
    <text evidence="3">The sequence shown here is derived from an EMBL/GenBank/DDBJ whole genome shotgun (WGS) entry which is preliminary data.</text>
</comment>
<evidence type="ECO:0000313" key="3">
    <source>
        <dbReference type="EMBL" id="GAA1219479.1"/>
    </source>
</evidence>
<keyword evidence="2" id="KW-0812">Transmembrane</keyword>
<dbReference type="Proteomes" id="UP001500943">
    <property type="component" value="Unassembled WGS sequence"/>
</dbReference>
<evidence type="ECO:0000313" key="4">
    <source>
        <dbReference type="Proteomes" id="UP001500943"/>
    </source>
</evidence>
<dbReference type="RefSeq" id="WP_343925266.1">
    <property type="nucleotide sequence ID" value="NZ_BAAAKW010000032.1"/>
</dbReference>
<reference evidence="4" key="1">
    <citation type="journal article" date="2019" name="Int. J. Syst. Evol. Microbiol.">
        <title>The Global Catalogue of Microorganisms (GCM) 10K type strain sequencing project: providing services to taxonomists for standard genome sequencing and annotation.</title>
        <authorList>
            <consortium name="The Broad Institute Genomics Platform"/>
            <consortium name="The Broad Institute Genome Sequencing Center for Infectious Disease"/>
            <person name="Wu L."/>
            <person name="Ma J."/>
        </authorList>
    </citation>
    <scope>NUCLEOTIDE SEQUENCE [LARGE SCALE GENOMIC DNA]</scope>
    <source>
        <strain evidence="4">JCM 12762</strain>
    </source>
</reference>
<feature type="region of interest" description="Disordered" evidence="1">
    <location>
        <begin position="46"/>
        <end position="69"/>
    </location>
</feature>
<proteinExistence type="predicted"/>
<organism evidence="3 4">
    <name type="scientific">Rhodoglobus aureus</name>
    <dbReference type="NCBI Taxonomy" id="191497"/>
    <lineage>
        <taxon>Bacteria</taxon>
        <taxon>Bacillati</taxon>
        <taxon>Actinomycetota</taxon>
        <taxon>Actinomycetes</taxon>
        <taxon>Micrococcales</taxon>
        <taxon>Microbacteriaceae</taxon>
        <taxon>Rhodoglobus</taxon>
    </lineage>
</organism>
<sequence>MLGNTSFLLISIGLPLVAIAVGAYLAYWLIRAAVAAGLRDHHKWLERRTEKTLPPEPGPDRNLPYDHNV</sequence>
<keyword evidence="2" id="KW-1133">Transmembrane helix</keyword>
<evidence type="ECO:0000256" key="1">
    <source>
        <dbReference type="SAM" id="MobiDB-lite"/>
    </source>
</evidence>
<keyword evidence="4" id="KW-1185">Reference proteome</keyword>
<protein>
    <submittedName>
        <fullName evidence="3">Uncharacterized protein</fullName>
    </submittedName>
</protein>
<name>A0ABP4GAX2_9MICO</name>